<comment type="subcellular location">
    <subcellularLocation>
        <location evidence="8">Cytoplasm</location>
    </subcellularLocation>
</comment>
<evidence type="ECO:0000256" key="8">
    <source>
        <dbReference type="HAMAP-Rule" id="MF_00158"/>
    </source>
</evidence>
<dbReference type="InterPro" id="IPR003721">
    <property type="entry name" value="Pantoate_ligase"/>
</dbReference>
<feature type="binding site" evidence="8">
    <location>
        <begin position="155"/>
        <end position="158"/>
    </location>
    <ligand>
        <name>ATP</name>
        <dbReference type="ChEBI" id="CHEBI:30616"/>
    </ligand>
</feature>
<proteinExistence type="inferred from homology"/>
<feature type="binding site" evidence="8">
    <location>
        <position position="69"/>
    </location>
    <ligand>
        <name>beta-alanine</name>
        <dbReference type="ChEBI" id="CHEBI:57966"/>
    </ligand>
</feature>
<evidence type="ECO:0000256" key="7">
    <source>
        <dbReference type="ARBA" id="ARBA00048258"/>
    </source>
</evidence>
<feature type="binding site" evidence="8">
    <location>
        <position position="161"/>
    </location>
    <ligand>
        <name>(R)-pantoate</name>
        <dbReference type="ChEBI" id="CHEBI:15980"/>
    </ligand>
</feature>
<dbReference type="RefSeq" id="WP_230553326.1">
    <property type="nucleotide sequence ID" value="NZ_JAJISD010000012.1"/>
</dbReference>
<sequence length="287" mass="31116">MNTSTEPGLLVVRTVADLRRAVAGFRKAGRTIGLVPTMGALHEGHVSLVKGALERGDVPVTSIFVNPTQFGPKEDFSAYPRDEEGDFDKLRDAQCRIAFAPTKDEMYPGEQLTTVTVAGITDGLCGPLRPGHFQGVATVVSKLLLMAMPDRAYFGEKDYQQLQVIKRMVRDLAMPFEIVGMPTVREKDGLAMSSRNRYLSAEERTKALGMYKQLVTVADAVRDGTKSCAEASAAASQALRDGGFDIVEYFTVVDADSLKPLEHVAGPARVIAAARLGRTRLIDNLAV</sequence>
<name>A0ABS8L0Q2_9HYPH</name>
<dbReference type="Gene3D" id="3.30.1300.10">
    <property type="entry name" value="Pantoate-beta-alanine ligase, C-terminal domain"/>
    <property type="match status" value="1"/>
</dbReference>
<evidence type="ECO:0000256" key="2">
    <source>
        <dbReference type="ARBA" id="ARBA00009256"/>
    </source>
</evidence>
<evidence type="ECO:0000313" key="9">
    <source>
        <dbReference type="EMBL" id="MCC8431901.1"/>
    </source>
</evidence>
<evidence type="ECO:0000313" key="10">
    <source>
        <dbReference type="Proteomes" id="UP001198862"/>
    </source>
</evidence>
<dbReference type="NCBIfam" id="TIGR00018">
    <property type="entry name" value="panC"/>
    <property type="match status" value="1"/>
</dbReference>
<keyword evidence="5 8" id="KW-0547">Nucleotide-binding</keyword>
<dbReference type="CDD" id="cd00560">
    <property type="entry name" value="PanC"/>
    <property type="match status" value="1"/>
</dbReference>
<dbReference type="Pfam" id="PF02569">
    <property type="entry name" value="Pantoate_ligase"/>
    <property type="match status" value="1"/>
</dbReference>
<evidence type="ECO:0000256" key="4">
    <source>
        <dbReference type="ARBA" id="ARBA00022655"/>
    </source>
</evidence>
<comment type="pathway">
    <text evidence="1 8">Cofactor biosynthesis; (R)-pantothenate biosynthesis; (R)-pantothenate from (R)-pantoate and beta-alanine: step 1/1.</text>
</comment>
<dbReference type="PANTHER" id="PTHR21299:SF1">
    <property type="entry name" value="PANTOATE--BETA-ALANINE LIGASE"/>
    <property type="match status" value="1"/>
</dbReference>
<protein>
    <recommendedName>
        <fullName evidence="8">Pantothenate synthetase</fullName>
        <shortName evidence="8">PS</shortName>
        <ecNumber evidence="8">6.3.2.1</ecNumber>
    </recommendedName>
    <alternativeName>
        <fullName evidence="8">Pantoate--beta-alanine ligase</fullName>
    </alternativeName>
    <alternativeName>
        <fullName evidence="8">Pantoate-activating enzyme</fullName>
    </alternativeName>
</protein>
<dbReference type="GO" id="GO:0016874">
    <property type="term" value="F:ligase activity"/>
    <property type="evidence" value="ECO:0007669"/>
    <property type="project" value="UniProtKB-KW"/>
</dbReference>
<keyword evidence="8" id="KW-0963">Cytoplasm</keyword>
<dbReference type="EMBL" id="JAJISD010000012">
    <property type="protein sequence ID" value="MCC8431901.1"/>
    <property type="molecule type" value="Genomic_DNA"/>
</dbReference>
<reference evidence="9 10" key="1">
    <citation type="submission" date="2021-11" db="EMBL/GenBank/DDBJ databases">
        <authorList>
            <person name="Lee D.-H."/>
            <person name="Kim S.-B."/>
        </authorList>
    </citation>
    <scope>NUCLEOTIDE SEQUENCE [LARGE SCALE GENOMIC DNA]</scope>
    <source>
        <strain evidence="9 10">KCTC 52223</strain>
    </source>
</reference>
<feature type="binding site" evidence="8">
    <location>
        <position position="184"/>
    </location>
    <ligand>
        <name>ATP</name>
        <dbReference type="ChEBI" id="CHEBI:30616"/>
    </ligand>
</feature>
<comment type="caution">
    <text evidence="9">The sequence shown here is derived from an EMBL/GenBank/DDBJ whole genome shotgun (WGS) entry which is preliminary data.</text>
</comment>
<dbReference type="PANTHER" id="PTHR21299">
    <property type="entry name" value="CYTIDYLATE KINASE/PANTOATE-BETA-ALANINE LIGASE"/>
    <property type="match status" value="1"/>
</dbReference>
<dbReference type="SUPFAM" id="SSF52374">
    <property type="entry name" value="Nucleotidylyl transferase"/>
    <property type="match status" value="1"/>
</dbReference>
<keyword evidence="6 8" id="KW-0067">ATP-binding</keyword>
<dbReference type="EC" id="6.3.2.1" evidence="8"/>
<comment type="miscellaneous">
    <text evidence="8">The reaction proceeds by a bi uni uni bi ping pong mechanism.</text>
</comment>
<keyword evidence="4 8" id="KW-0566">Pantothenate biosynthesis</keyword>
<keyword evidence="3 8" id="KW-0436">Ligase</keyword>
<dbReference type="InterPro" id="IPR014729">
    <property type="entry name" value="Rossmann-like_a/b/a_fold"/>
</dbReference>
<comment type="similarity">
    <text evidence="2 8">Belongs to the pantothenate synthetase family.</text>
</comment>
<evidence type="ECO:0000256" key="6">
    <source>
        <dbReference type="ARBA" id="ARBA00022840"/>
    </source>
</evidence>
<keyword evidence="10" id="KW-1185">Reference proteome</keyword>
<feature type="binding site" evidence="8">
    <location>
        <begin position="38"/>
        <end position="45"/>
    </location>
    <ligand>
        <name>ATP</name>
        <dbReference type="ChEBI" id="CHEBI:30616"/>
    </ligand>
</feature>
<feature type="binding site" evidence="8">
    <location>
        <begin position="192"/>
        <end position="195"/>
    </location>
    <ligand>
        <name>ATP</name>
        <dbReference type="ChEBI" id="CHEBI:30616"/>
    </ligand>
</feature>
<evidence type="ECO:0000256" key="3">
    <source>
        <dbReference type="ARBA" id="ARBA00022598"/>
    </source>
</evidence>
<feature type="binding site" evidence="8">
    <location>
        <position position="69"/>
    </location>
    <ligand>
        <name>(R)-pantoate</name>
        <dbReference type="ChEBI" id="CHEBI:15980"/>
    </ligand>
</feature>
<organism evidence="9 10">
    <name type="scientific">Reyranella aquatilis</name>
    <dbReference type="NCBI Taxonomy" id="2035356"/>
    <lineage>
        <taxon>Bacteria</taxon>
        <taxon>Pseudomonadati</taxon>
        <taxon>Pseudomonadota</taxon>
        <taxon>Alphaproteobacteria</taxon>
        <taxon>Hyphomicrobiales</taxon>
        <taxon>Reyranellaceae</taxon>
        <taxon>Reyranella</taxon>
    </lineage>
</organism>
<comment type="catalytic activity">
    <reaction evidence="7 8">
        <text>(R)-pantoate + beta-alanine + ATP = (R)-pantothenate + AMP + diphosphate + H(+)</text>
        <dbReference type="Rhea" id="RHEA:10912"/>
        <dbReference type="ChEBI" id="CHEBI:15378"/>
        <dbReference type="ChEBI" id="CHEBI:15980"/>
        <dbReference type="ChEBI" id="CHEBI:29032"/>
        <dbReference type="ChEBI" id="CHEBI:30616"/>
        <dbReference type="ChEBI" id="CHEBI:33019"/>
        <dbReference type="ChEBI" id="CHEBI:57966"/>
        <dbReference type="ChEBI" id="CHEBI:456215"/>
        <dbReference type="EC" id="6.3.2.1"/>
    </reaction>
</comment>
<comment type="function">
    <text evidence="8">Catalyzes the condensation of pantoate with beta-alanine in an ATP-dependent reaction via a pantoyl-adenylate intermediate.</text>
</comment>
<gene>
    <name evidence="8 9" type="primary">panC</name>
    <name evidence="9" type="ORF">LJ725_23250</name>
</gene>
<dbReference type="Gene3D" id="3.40.50.620">
    <property type="entry name" value="HUPs"/>
    <property type="match status" value="1"/>
</dbReference>
<dbReference type="InterPro" id="IPR042176">
    <property type="entry name" value="Pantoate_ligase_C"/>
</dbReference>
<evidence type="ECO:0000256" key="5">
    <source>
        <dbReference type="ARBA" id="ARBA00022741"/>
    </source>
</evidence>
<accession>A0ABS8L0Q2</accession>
<dbReference type="HAMAP" id="MF_00158">
    <property type="entry name" value="PanC"/>
    <property type="match status" value="1"/>
</dbReference>
<evidence type="ECO:0000256" key="1">
    <source>
        <dbReference type="ARBA" id="ARBA00004990"/>
    </source>
</evidence>
<feature type="active site" description="Proton donor" evidence="8">
    <location>
        <position position="45"/>
    </location>
</feature>
<comment type="subunit">
    <text evidence="8">Homodimer.</text>
</comment>
<dbReference type="Proteomes" id="UP001198862">
    <property type="component" value="Unassembled WGS sequence"/>
</dbReference>